<evidence type="ECO:0000313" key="2">
    <source>
        <dbReference type="EMBL" id="GKT45613.1"/>
    </source>
</evidence>
<dbReference type="AlphaFoldDB" id="A0AA37LC10"/>
<sequence>MEETAASEGRQLRQSTLSHQPGRYEESQAYGVQVPAWVHPSPVFDHSLPRQCSFPSVPLDQPGRADAYVAARERGEIGREMHDFSIDDSDGEGRQAPTTDEDENDDNTIEANISMTHDRVERDPKPGESFKDYLLSVTNGLDWGSPEPEAVREPIKWCQVTPSGQWIILLILCQYEAFAPATRILKMTTPDIINFVILYIHHHRETKKWAKKGWRDLAEY</sequence>
<protein>
    <submittedName>
        <fullName evidence="2">Uncharacterized protein</fullName>
    </submittedName>
</protein>
<organism evidence="2 3">
    <name type="scientific">Colletotrichum spaethianum</name>
    <dbReference type="NCBI Taxonomy" id="700344"/>
    <lineage>
        <taxon>Eukaryota</taxon>
        <taxon>Fungi</taxon>
        <taxon>Dikarya</taxon>
        <taxon>Ascomycota</taxon>
        <taxon>Pezizomycotina</taxon>
        <taxon>Sordariomycetes</taxon>
        <taxon>Hypocreomycetidae</taxon>
        <taxon>Glomerellales</taxon>
        <taxon>Glomerellaceae</taxon>
        <taxon>Colletotrichum</taxon>
        <taxon>Colletotrichum spaethianum species complex</taxon>
    </lineage>
</organism>
<dbReference type="RefSeq" id="XP_049127963.1">
    <property type="nucleotide sequence ID" value="XM_049272006.1"/>
</dbReference>
<dbReference type="GeneID" id="73326596"/>
<evidence type="ECO:0000256" key="1">
    <source>
        <dbReference type="SAM" id="MobiDB-lite"/>
    </source>
</evidence>
<evidence type="ECO:0000313" key="3">
    <source>
        <dbReference type="Proteomes" id="UP001055115"/>
    </source>
</evidence>
<proteinExistence type="predicted"/>
<accession>A0AA37LC10</accession>
<reference evidence="2 3" key="1">
    <citation type="submission" date="2022-03" db="EMBL/GenBank/DDBJ databases">
        <title>Genome data of Colletotrichum spp.</title>
        <authorList>
            <person name="Utami Y.D."/>
            <person name="Hiruma K."/>
        </authorList>
    </citation>
    <scope>NUCLEOTIDE SEQUENCE [LARGE SCALE GENOMIC DNA]</scope>
    <source>
        <strain evidence="2 3">MAFF 239500</strain>
    </source>
</reference>
<feature type="region of interest" description="Disordered" evidence="1">
    <location>
        <begin position="78"/>
        <end position="106"/>
    </location>
</feature>
<dbReference type="EMBL" id="BQXU01000013">
    <property type="protein sequence ID" value="GKT45613.1"/>
    <property type="molecule type" value="Genomic_DNA"/>
</dbReference>
<gene>
    <name evidence="2" type="ORF">ColSpa_05794</name>
</gene>
<comment type="caution">
    <text evidence="2">The sequence shown here is derived from an EMBL/GenBank/DDBJ whole genome shotgun (WGS) entry which is preliminary data.</text>
</comment>
<name>A0AA37LC10_9PEZI</name>
<keyword evidence="3" id="KW-1185">Reference proteome</keyword>
<feature type="region of interest" description="Disordered" evidence="1">
    <location>
        <begin position="1"/>
        <end position="27"/>
    </location>
</feature>
<dbReference type="Proteomes" id="UP001055115">
    <property type="component" value="Unassembled WGS sequence"/>
</dbReference>